<proteinExistence type="inferred from homology"/>
<evidence type="ECO:0000256" key="1">
    <source>
        <dbReference type="ARBA" id="ARBA00007150"/>
    </source>
</evidence>
<reference evidence="8" key="1">
    <citation type="journal article" date="2015" name="Genome Announc.">
        <title>Draft Genome Sequence of Anaerolineae Strain TC1, a Novel Isolate from a Methanogenic Wastewater Treatment System.</title>
        <authorList>
            <person name="Matsuura N."/>
            <person name="Tourlousse D.M."/>
            <person name="Sun L."/>
            <person name="Toyonaga M."/>
            <person name="Kuroda K."/>
            <person name="Ohashi A."/>
            <person name="Cruz R."/>
            <person name="Yamaguchi T."/>
            <person name="Sekiguchi Y."/>
        </authorList>
    </citation>
    <scope>NUCLEOTIDE SEQUENCE [LARGE SCALE GENOMIC DNA]</scope>
    <source>
        <strain evidence="8">TC1</strain>
    </source>
</reference>
<keyword evidence="4 7" id="KW-0812">Transmembrane</keyword>
<dbReference type="GO" id="GO:0005886">
    <property type="term" value="C:plasma membrane"/>
    <property type="evidence" value="ECO:0007669"/>
    <property type="project" value="UniProtKB-SubCell"/>
</dbReference>
<evidence type="ECO:0000256" key="4">
    <source>
        <dbReference type="ARBA" id="ARBA00022692"/>
    </source>
</evidence>
<dbReference type="STRING" id="1678840.ATC1_13590"/>
<evidence type="ECO:0000256" key="7">
    <source>
        <dbReference type="HAMAP-Rule" id="MF_01147"/>
    </source>
</evidence>
<feature type="transmembrane region" description="Helical" evidence="7">
    <location>
        <begin position="12"/>
        <end position="33"/>
    </location>
</feature>
<protein>
    <recommendedName>
        <fullName evidence="7">Phosphatidylglycerol--prolipoprotein diacylglyceryl transferase</fullName>
        <ecNumber evidence="7">2.5.1.145</ecNumber>
    </recommendedName>
</protein>
<feature type="binding site" evidence="7">
    <location>
        <position position="139"/>
    </location>
    <ligand>
        <name>a 1,2-diacyl-sn-glycero-3-phospho-(1'-sn-glycerol)</name>
        <dbReference type="ChEBI" id="CHEBI:64716"/>
    </ligand>
</feature>
<name>A0A0S7BJS2_9CHLR</name>
<comment type="similarity">
    <text evidence="1 7">Belongs to the Lgt family.</text>
</comment>
<dbReference type="AlphaFoldDB" id="A0A0S7BJS2"/>
<keyword evidence="2 7" id="KW-1003">Cell membrane</keyword>
<dbReference type="PANTHER" id="PTHR30589:SF0">
    <property type="entry name" value="PHOSPHATIDYLGLYCEROL--PROLIPOPROTEIN DIACYLGLYCERYL TRANSFERASE"/>
    <property type="match status" value="1"/>
</dbReference>
<dbReference type="UniPathway" id="UPA00664"/>
<keyword evidence="9" id="KW-1185">Reference proteome</keyword>
<feature type="transmembrane region" description="Helical" evidence="7">
    <location>
        <begin position="240"/>
        <end position="258"/>
    </location>
</feature>
<evidence type="ECO:0000256" key="6">
    <source>
        <dbReference type="ARBA" id="ARBA00023136"/>
    </source>
</evidence>
<dbReference type="InterPro" id="IPR001640">
    <property type="entry name" value="Lgt"/>
</dbReference>
<dbReference type="GO" id="GO:0008961">
    <property type="term" value="F:phosphatidylglycerol-prolipoprotein diacylglyceryl transferase activity"/>
    <property type="evidence" value="ECO:0007669"/>
    <property type="project" value="UniProtKB-UniRule"/>
</dbReference>
<dbReference type="PANTHER" id="PTHR30589">
    <property type="entry name" value="PROLIPOPROTEIN DIACYLGLYCERYL TRANSFERASE"/>
    <property type="match status" value="1"/>
</dbReference>
<feature type="transmembrane region" description="Helical" evidence="7">
    <location>
        <begin position="53"/>
        <end position="82"/>
    </location>
</feature>
<keyword evidence="5 7" id="KW-1133">Transmembrane helix</keyword>
<dbReference type="EC" id="2.5.1.145" evidence="7"/>
<feature type="transmembrane region" description="Helical" evidence="7">
    <location>
        <begin position="209"/>
        <end position="228"/>
    </location>
</feature>
<evidence type="ECO:0000313" key="8">
    <source>
        <dbReference type="EMBL" id="GAP40613.1"/>
    </source>
</evidence>
<accession>A0A0S7BJS2</accession>
<dbReference type="PATRIC" id="fig|1678840.3.peg.1908"/>
<dbReference type="RefSeq" id="WP_062280139.1">
    <property type="nucleotide sequence ID" value="NZ_DF968181.1"/>
</dbReference>
<feature type="transmembrane region" description="Helical" evidence="7">
    <location>
        <begin position="94"/>
        <end position="112"/>
    </location>
</feature>
<keyword evidence="6 7" id="KW-0472">Membrane</keyword>
<comment type="function">
    <text evidence="7">Catalyzes the transfer of the diacylglyceryl group from phosphatidylglycerol to the sulfhydryl group of the N-terminal cysteine of a prolipoprotein, the first step in the formation of mature lipoproteins.</text>
</comment>
<dbReference type="OrthoDB" id="871140at2"/>
<comment type="pathway">
    <text evidence="7">Protein modification; lipoprotein biosynthesis (diacylglyceryl transfer).</text>
</comment>
<dbReference type="Pfam" id="PF01790">
    <property type="entry name" value="LGT"/>
    <property type="match status" value="1"/>
</dbReference>
<evidence type="ECO:0000256" key="3">
    <source>
        <dbReference type="ARBA" id="ARBA00022679"/>
    </source>
</evidence>
<evidence type="ECO:0000256" key="2">
    <source>
        <dbReference type="ARBA" id="ARBA00022475"/>
    </source>
</evidence>
<dbReference type="GO" id="GO:0042158">
    <property type="term" value="P:lipoprotein biosynthetic process"/>
    <property type="evidence" value="ECO:0007669"/>
    <property type="project" value="UniProtKB-UniRule"/>
</dbReference>
<dbReference type="PROSITE" id="PS01311">
    <property type="entry name" value="LGT"/>
    <property type="match status" value="1"/>
</dbReference>
<comment type="subcellular location">
    <subcellularLocation>
        <location evidence="7">Cell membrane</location>
        <topology evidence="7">Multi-pass membrane protein</topology>
    </subcellularLocation>
</comment>
<gene>
    <name evidence="7" type="primary">lgt</name>
    <name evidence="8" type="ORF">ATC1_13590</name>
</gene>
<dbReference type="HAMAP" id="MF_01147">
    <property type="entry name" value="Lgt"/>
    <property type="match status" value="1"/>
</dbReference>
<dbReference type="EMBL" id="DF968181">
    <property type="protein sequence ID" value="GAP40613.1"/>
    <property type="molecule type" value="Genomic_DNA"/>
</dbReference>
<dbReference type="Proteomes" id="UP000053370">
    <property type="component" value="Unassembled WGS sequence"/>
</dbReference>
<feature type="transmembrane region" description="Helical" evidence="7">
    <location>
        <begin position="179"/>
        <end position="197"/>
    </location>
</feature>
<keyword evidence="8" id="KW-0449">Lipoprotein</keyword>
<comment type="catalytic activity">
    <reaction evidence="7">
        <text>L-cysteinyl-[prolipoprotein] + a 1,2-diacyl-sn-glycero-3-phospho-(1'-sn-glycerol) = an S-1,2-diacyl-sn-glyceryl-L-cysteinyl-[prolipoprotein] + sn-glycerol 1-phosphate + H(+)</text>
        <dbReference type="Rhea" id="RHEA:56712"/>
        <dbReference type="Rhea" id="RHEA-COMP:14679"/>
        <dbReference type="Rhea" id="RHEA-COMP:14680"/>
        <dbReference type="ChEBI" id="CHEBI:15378"/>
        <dbReference type="ChEBI" id="CHEBI:29950"/>
        <dbReference type="ChEBI" id="CHEBI:57685"/>
        <dbReference type="ChEBI" id="CHEBI:64716"/>
        <dbReference type="ChEBI" id="CHEBI:140658"/>
        <dbReference type="EC" id="2.5.1.145"/>
    </reaction>
</comment>
<evidence type="ECO:0000313" key="9">
    <source>
        <dbReference type="Proteomes" id="UP000053370"/>
    </source>
</evidence>
<evidence type="ECO:0000256" key="5">
    <source>
        <dbReference type="ARBA" id="ARBA00022989"/>
    </source>
</evidence>
<organism evidence="8">
    <name type="scientific">Flexilinea flocculi</name>
    <dbReference type="NCBI Taxonomy" id="1678840"/>
    <lineage>
        <taxon>Bacteria</taxon>
        <taxon>Bacillati</taxon>
        <taxon>Chloroflexota</taxon>
        <taxon>Anaerolineae</taxon>
        <taxon>Anaerolineales</taxon>
        <taxon>Anaerolineaceae</taxon>
        <taxon>Flexilinea</taxon>
    </lineage>
</organism>
<keyword evidence="3 7" id="KW-0808">Transferase</keyword>
<sequence>MEFFRTGFSIGLLTVHYYGVLFLTGVIAGTWFFSINGKKRGIAAETAWESLPWFLISGIIGARLWHVFFPSVSSGLIFHYYLMHPIKILKTWDGGLGIPGGILGALVGIWLFCRKYDFSFSSFTDSMAPALAFGHAIGRWGNYINQELYGAPSNLPWAIHIDPENRLEPFMNQATYHPLFLYEMIYNLLNMAVLLWIDRKFEKSLKKSDIMLCYLIIYPVGRFLLEFLRLDTAQISGLNVNQIFMAVTALAASAALIVRHRKEISFFHSGNS</sequence>
<dbReference type="NCBIfam" id="TIGR00544">
    <property type="entry name" value="lgt"/>
    <property type="match status" value="1"/>
</dbReference>